<dbReference type="SMART" id="SM00881">
    <property type="entry name" value="CoA_binding"/>
    <property type="match status" value="1"/>
</dbReference>
<dbReference type="GO" id="GO:0009361">
    <property type="term" value="C:succinate-CoA ligase complex (ADP-forming)"/>
    <property type="evidence" value="ECO:0007669"/>
    <property type="project" value="TreeGrafter"/>
</dbReference>
<dbReference type="EMBL" id="VIBQ01000099">
    <property type="protein sequence ID" value="KAB8754770.1"/>
    <property type="molecule type" value="Genomic_DNA"/>
</dbReference>
<dbReference type="AlphaFoldDB" id="A0A5N6L4Q2"/>
<dbReference type="GO" id="GO:0004775">
    <property type="term" value="F:succinate-CoA ligase (ADP-forming) activity"/>
    <property type="evidence" value="ECO:0007669"/>
    <property type="project" value="TreeGrafter"/>
</dbReference>
<dbReference type="Proteomes" id="UP000327013">
    <property type="component" value="Unassembled WGS sequence"/>
</dbReference>
<dbReference type="FunFam" id="3.40.50.261:FF:000001">
    <property type="entry name" value="Succinate--CoA ligase [ADP-forming] subunit beta"/>
    <property type="match status" value="1"/>
</dbReference>
<feature type="domain" description="CoA-binding" evidence="3">
    <location>
        <begin position="44"/>
        <end position="139"/>
    </location>
</feature>
<dbReference type="Pfam" id="PF02629">
    <property type="entry name" value="CoA_binding"/>
    <property type="match status" value="1"/>
</dbReference>
<dbReference type="GO" id="GO:0005739">
    <property type="term" value="C:mitochondrion"/>
    <property type="evidence" value="ECO:0007669"/>
    <property type="project" value="TreeGrafter"/>
</dbReference>
<dbReference type="InterPro" id="IPR005811">
    <property type="entry name" value="SUCC_ACL_C"/>
</dbReference>
<organism evidence="4 5">
    <name type="scientific">Carpinus fangiana</name>
    <dbReference type="NCBI Taxonomy" id="176857"/>
    <lineage>
        <taxon>Eukaryota</taxon>
        <taxon>Viridiplantae</taxon>
        <taxon>Streptophyta</taxon>
        <taxon>Embryophyta</taxon>
        <taxon>Tracheophyta</taxon>
        <taxon>Spermatophyta</taxon>
        <taxon>Magnoliopsida</taxon>
        <taxon>eudicotyledons</taxon>
        <taxon>Gunneridae</taxon>
        <taxon>Pentapetalae</taxon>
        <taxon>rosids</taxon>
        <taxon>fabids</taxon>
        <taxon>Fagales</taxon>
        <taxon>Betulaceae</taxon>
        <taxon>Carpinus</taxon>
    </lineage>
</organism>
<evidence type="ECO:0000259" key="3">
    <source>
        <dbReference type="SMART" id="SM00881"/>
    </source>
</evidence>
<name>A0A5N6L4Q2_9ROSI</name>
<feature type="region of interest" description="Disordered" evidence="2">
    <location>
        <begin position="15"/>
        <end position="39"/>
    </location>
</feature>
<dbReference type="PRINTS" id="PR01798">
    <property type="entry name" value="SCOASYNTHASE"/>
</dbReference>
<dbReference type="InterPro" id="IPR003781">
    <property type="entry name" value="CoA-bd"/>
</dbReference>
<reference evidence="4 5" key="1">
    <citation type="submission" date="2019-06" db="EMBL/GenBank/DDBJ databases">
        <title>A chromosomal-level reference genome of Carpinus fangiana (Coryloideae, Betulaceae).</title>
        <authorList>
            <person name="Yang X."/>
            <person name="Wang Z."/>
            <person name="Zhang L."/>
            <person name="Hao G."/>
            <person name="Liu J."/>
            <person name="Yang Y."/>
        </authorList>
    </citation>
    <scope>NUCLEOTIDE SEQUENCE [LARGE SCALE GENOMIC DNA]</scope>
    <source>
        <strain evidence="4">Cfa_2016G</strain>
        <tissue evidence="4">Leaf</tissue>
    </source>
</reference>
<dbReference type="OrthoDB" id="1552at2759"/>
<proteinExistence type="predicted"/>
<dbReference type="SUPFAM" id="SSF51735">
    <property type="entry name" value="NAD(P)-binding Rossmann-fold domains"/>
    <property type="match status" value="1"/>
</dbReference>
<accession>A0A5N6L4Q2</accession>
<dbReference type="GO" id="GO:0004776">
    <property type="term" value="F:succinate-CoA ligase (GDP-forming) activity"/>
    <property type="evidence" value="ECO:0007669"/>
    <property type="project" value="TreeGrafter"/>
</dbReference>
<dbReference type="GO" id="GO:0006099">
    <property type="term" value="P:tricarboxylic acid cycle"/>
    <property type="evidence" value="ECO:0007669"/>
    <property type="project" value="TreeGrafter"/>
</dbReference>
<dbReference type="PANTHER" id="PTHR11117">
    <property type="entry name" value="SUCCINYL-COA LIGASE SUBUNIT ALPHA"/>
    <property type="match status" value="1"/>
</dbReference>
<dbReference type="FunFam" id="3.40.50.720:FF:000340">
    <property type="entry name" value="Succinyl-CoA synthetase subunit alpha"/>
    <property type="match status" value="1"/>
</dbReference>
<protein>
    <recommendedName>
        <fullName evidence="3">CoA-binding domain-containing protein</fullName>
    </recommendedName>
</protein>
<dbReference type="Pfam" id="PF00549">
    <property type="entry name" value="Ligase_CoA"/>
    <property type="match status" value="2"/>
</dbReference>
<dbReference type="SUPFAM" id="SSF52210">
    <property type="entry name" value="Succinyl-CoA synthetase domains"/>
    <property type="match status" value="2"/>
</dbReference>
<dbReference type="Gene3D" id="3.40.50.261">
    <property type="entry name" value="Succinyl-CoA synthetase domains"/>
    <property type="match status" value="2"/>
</dbReference>
<keyword evidence="5" id="KW-1185">Reference proteome</keyword>
<comment type="caution">
    <text evidence="4">The sequence shown here is derived from an EMBL/GenBank/DDBJ whole genome shotgun (WGS) entry which is preliminary data.</text>
</comment>
<sequence>MLSRTTLPRQLVCRLPHRSPSNRPLSSTSNRHASPYDQTIPNLKIGKTTRVIYQGFTGRVSTTNAQQSLEYGTNIVGGTTPGKEGEHLGLPLLPSVRKAAEQLKPDATAVFVAAQHAAGAIEDAIEAEIPLIVSIAEFIPLHDILRISSILKTQSKSRLVGANSPGIIAPLGTCRIGFQPLTCYLPGHVGIIAKSGTLSYETVGALTRAGIGQSLCIGMGGDIVAGTNMVEALQLFENDDDTHVILLAGEVGGRAEQDAAEWIKDYWKRVSNPKPVVAAVGGVHAVPGRIMGHAGAFVNLGEDPSEVKIKALESAGVITVDHPTKFVDAIQRVYKQAGKDVSTLKWNGQSRRSYHTSSRRIRGPSNMIQKRGLHIENGQAKKLLSDKGIPVSETEKKEADQRFLAITVDRSERRPAIIASPTTASGKVFARAKSFPYDYNNGPDQATVKAVLEQLHMDAAPPAAMATTGKLLQTLVQIFKEKEAYALSTHISGTQDGSVVVEKASFSFDDSAFKSGKRQGDIFALRDKSKEDADEVEAEQDGIVYVKLADPTANIGTLINGAGLAMNANDALVAYGAKPTNFLDTGGKATSATVEKAFELILRDQRVKVIFVNIFGGLTLCDMIADGIMLAFKNLNMKIPVVVRLRGTNEEKGQKMISESGLPLHAFDSFEDAAKKCIELAG</sequence>
<comment type="subunit">
    <text evidence="1">Heterooctamer of 4 alpha and 4 beta chains.</text>
</comment>
<gene>
    <name evidence="4" type="ORF">FH972_026559</name>
</gene>
<dbReference type="InterPro" id="IPR016102">
    <property type="entry name" value="Succinyl-CoA_synth-like"/>
</dbReference>
<dbReference type="Gene3D" id="3.40.50.720">
    <property type="entry name" value="NAD(P)-binding Rossmann-like Domain"/>
    <property type="match status" value="1"/>
</dbReference>
<evidence type="ECO:0000313" key="5">
    <source>
        <dbReference type="Proteomes" id="UP000327013"/>
    </source>
</evidence>
<evidence type="ECO:0000313" key="4">
    <source>
        <dbReference type="EMBL" id="KAB8754770.1"/>
    </source>
</evidence>
<dbReference type="PANTHER" id="PTHR11117:SF6">
    <property type="entry name" value="SYNTHETASE SUBUNIT ALPHA, PUTATIVE (AFU_ORTHOLOGUE AFUA_1G10830)-RELATED"/>
    <property type="match status" value="1"/>
</dbReference>
<feature type="compositionally biased region" description="Polar residues" evidence="2">
    <location>
        <begin position="19"/>
        <end position="39"/>
    </location>
</feature>
<dbReference type="InterPro" id="IPR036291">
    <property type="entry name" value="NAD(P)-bd_dom_sf"/>
</dbReference>
<evidence type="ECO:0000256" key="1">
    <source>
        <dbReference type="ARBA" id="ARBA00011412"/>
    </source>
</evidence>
<dbReference type="Gene3D" id="3.30.470.20">
    <property type="entry name" value="ATP-grasp fold, B domain"/>
    <property type="match status" value="1"/>
</dbReference>
<evidence type="ECO:0000256" key="2">
    <source>
        <dbReference type="SAM" id="MobiDB-lite"/>
    </source>
</evidence>
<dbReference type="FunFam" id="3.40.50.261:FF:000017">
    <property type="entry name" value="Succinyl-CoA synthetase subunit alpha"/>
    <property type="match status" value="1"/>
</dbReference>